<keyword evidence="2" id="KW-1185">Reference proteome</keyword>
<accession>A0ABT4X893</accession>
<dbReference type="RefSeq" id="WP_271342315.1">
    <property type="nucleotide sequence ID" value="NZ_JAQKAB010000019.1"/>
</dbReference>
<reference evidence="1 2" key="1">
    <citation type="submission" date="2023-01" db="EMBL/GenBank/DDBJ databases">
        <title>Bacillus changyiensis sp. nov., isolated from a coastal deposit.</title>
        <authorList>
            <person name="Xiao G."/>
            <person name="Lai Q."/>
            <person name="Hu Z."/>
            <person name="Shao Z."/>
        </authorList>
    </citation>
    <scope>NUCLEOTIDE SEQUENCE [LARGE SCALE GENOMIC DNA]</scope>
    <source>
        <strain evidence="1 2">CLL-7-23</strain>
    </source>
</reference>
<protein>
    <submittedName>
        <fullName evidence="1">Uncharacterized protein</fullName>
    </submittedName>
</protein>
<name>A0ABT4X893_9BACI</name>
<organism evidence="1 2">
    <name type="scientific">Bacillus changyiensis</name>
    <dbReference type="NCBI Taxonomy" id="3004103"/>
    <lineage>
        <taxon>Bacteria</taxon>
        <taxon>Bacillati</taxon>
        <taxon>Bacillota</taxon>
        <taxon>Bacilli</taxon>
        <taxon>Bacillales</taxon>
        <taxon>Bacillaceae</taxon>
        <taxon>Bacillus</taxon>
    </lineage>
</organism>
<comment type="caution">
    <text evidence="1">The sequence shown here is derived from an EMBL/GenBank/DDBJ whole genome shotgun (WGS) entry which is preliminary data.</text>
</comment>
<dbReference type="EMBL" id="JAQKAB010000019">
    <property type="protein sequence ID" value="MDA7028503.1"/>
    <property type="molecule type" value="Genomic_DNA"/>
</dbReference>
<proteinExistence type="predicted"/>
<evidence type="ECO:0000313" key="1">
    <source>
        <dbReference type="EMBL" id="MDA7028503.1"/>
    </source>
</evidence>
<sequence length="54" mass="6775">MSSSRNWRLPGEVKVWRMTERERQAYIKKHPIIYREDLKPSPAFTMEKWDYRLY</sequence>
<gene>
    <name evidence="1" type="ORF">PJ311_18350</name>
</gene>
<dbReference type="Proteomes" id="UP001211894">
    <property type="component" value="Unassembled WGS sequence"/>
</dbReference>
<evidence type="ECO:0000313" key="2">
    <source>
        <dbReference type="Proteomes" id="UP001211894"/>
    </source>
</evidence>